<dbReference type="AlphaFoldDB" id="A0A3A9I0V1"/>
<gene>
    <name evidence="2" type="ORF">D6R50_24740</name>
</gene>
<organism evidence="2 3">
    <name type="scientific">Aeromonas veronii</name>
    <dbReference type="NCBI Taxonomy" id="654"/>
    <lineage>
        <taxon>Bacteria</taxon>
        <taxon>Pseudomonadati</taxon>
        <taxon>Pseudomonadota</taxon>
        <taxon>Gammaproteobacteria</taxon>
        <taxon>Aeromonadales</taxon>
        <taxon>Aeromonadaceae</taxon>
        <taxon>Aeromonas</taxon>
    </lineage>
</organism>
<name>A0A3A9I0V1_AERVE</name>
<evidence type="ECO:0000313" key="3">
    <source>
        <dbReference type="Proteomes" id="UP000281725"/>
    </source>
</evidence>
<reference evidence="2 3" key="1">
    <citation type="submission" date="2018-09" db="EMBL/GenBank/DDBJ databases">
        <title>Genome sequencing of Aeromonas veronii MS-17-88.</title>
        <authorList>
            <person name="Tekedar H.C."/>
            <person name="Arick M.A."/>
            <person name="Hsu C.-Y."/>
            <person name="Thrash A."/>
            <person name="Karsi A."/>
            <person name="Lawrence M.L."/>
            <person name="Abdelhamed H."/>
        </authorList>
    </citation>
    <scope>NUCLEOTIDE SEQUENCE [LARGE SCALE GENOMIC DNA]</scope>
    <source>
        <strain evidence="2 3">MS 17-88</strain>
    </source>
</reference>
<accession>A0A3A9I0V1</accession>
<proteinExistence type="predicted"/>
<feature type="region of interest" description="Disordered" evidence="1">
    <location>
        <begin position="11"/>
        <end position="39"/>
    </location>
</feature>
<dbReference type="EMBL" id="RAWX01000013">
    <property type="protein sequence ID" value="RKJ83440.1"/>
    <property type="molecule type" value="Genomic_DNA"/>
</dbReference>
<evidence type="ECO:0000313" key="2">
    <source>
        <dbReference type="EMBL" id="RKJ83440.1"/>
    </source>
</evidence>
<dbReference type="Proteomes" id="UP000281725">
    <property type="component" value="Unassembled WGS sequence"/>
</dbReference>
<feature type="non-terminal residue" evidence="2">
    <location>
        <position position="39"/>
    </location>
</feature>
<feature type="compositionally biased region" description="Basic and acidic residues" evidence="1">
    <location>
        <begin position="24"/>
        <end position="39"/>
    </location>
</feature>
<evidence type="ECO:0000256" key="1">
    <source>
        <dbReference type="SAM" id="MobiDB-lite"/>
    </source>
</evidence>
<sequence length="39" mass="4179">MIVKFHARGVGRGSGPIDYLLGPQRDREGATLDRGDPGL</sequence>
<comment type="caution">
    <text evidence="2">The sequence shown here is derived from an EMBL/GenBank/DDBJ whole genome shotgun (WGS) entry which is preliminary data.</text>
</comment>
<protein>
    <submittedName>
        <fullName evidence="2">Mobilization protein</fullName>
    </submittedName>
</protein>